<feature type="region of interest" description="Disordered" evidence="1">
    <location>
        <begin position="287"/>
        <end position="311"/>
    </location>
</feature>
<feature type="region of interest" description="Disordered" evidence="1">
    <location>
        <begin position="422"/>
        <end position="441"/>
    </location>
</feature>
<feature type="domain" description="Heterokaryon incompatibility" evidence="2">
    <location>
        <begin position="61"/>
        <end position="239"/>
    </location>
</feature>
<reference evidence="3 4" key="1">
    <citation type="submission" date="2020-03" db="EMBL/GenBank/DDBJ databases">
        <title>Draft Genome Sequence of Cudoniella acicularis.</title>
        <authorList>
            <person name="Buettner E."/>
            <person name="Kellner H."/>
        </authorList>
    </citation>
    <scope>NUCLEOTIDE SEQUENCE [LARGE SCALE GENOMIC DNA]</scope>
    <source>
        <strain evidence="3 4">DSM 108380</strain>
    </source>
</reference>
<organism evidence="3 4">
    <name type="scientific">Cudoniella acicularis</name>
    <dbReference type="NCBI Taxonomy" id="354080"/>
    <lineage>
        <taxon>Eukaryota</taxon>
        <taxon>Fungi</taxon>
        <taxon>Dikarya</taxon>
        <taxon>Ascomycota</taxon>
        <taxon>Pezizomycotina</taxon>
        <taxon>Leotiomycetes</taxon>
        <taxon>Helotiales</taxon>
        <taxon>Tricladiaceae</taxon>
        <taxon>Cudoniella</taxon>
    </lineage>
</organism>
<dbReference type="InterPro" id="IPR052895">
    <property type="entry name" value="HetReg/Transcr_Mod"/>
</dbReference>
<dbReference type="InterPro" id="IPR010730">
    <property type="entry name" value="HET"/>
</dbReference>
<dbReference type="Pfam" id="PF06985">
    <property type="entry name" value="HET"/>
    <property type="match status" value="1"/>
</dbReference>
<name>A0A8H4QTF5_9HELO</name>
<sequence>MARPQPQRRDSKPPDGQDYEFYPLTGTNPIRLLYLEPDTANQTLRYTLKAADLSSKSLLVYNCLSYTWAYPQWDKISAVPIDTTHAGDRKKRIDCDGKSIYITENLEFALTRLREDMASIDEDRQERTPMWIDAICIHQESDEERSVQVAKMDEIYRHAQKVIVWLGPEDKDYTSTAVDVLSRLSAVPKEIWNADIPGGLKHPEIYTRLGVGPIYESEWQALGELLMRTWFSRIWVIQETFEAREVIVYCGKHVLSWKQIVEVSELLMVTGLGQAIMEFLDKLTSPLDEEGEEDGNDNDDEETVGSVDDDVGGDVYVGNTLNNQWLFESLREQKEDLKLETLLTYARYFGATGHSDYVYAMRGMWKPAHEDHQRLRESIKPNYKTPVEDVFTAAAYASLIEMGDLNILSLVEDHSLRAARAREEHVANKKERDPKKEKVRSKDLPSWVPDWSIPPIAETLCLNPRPKMGSERWTASKGLPYTSPAEPIERRLRVKGMFITTIAEKAAREPEFLDGIDGIDDMEVFALLELLSNLLDHPSSTVSDLIDSFWRTIIKDTYRDAEAGDEARQAFTSFLTVRIFEIENSLVDPSSPPLETLDSQTPPANDSPHTKLEALLNNISARDATGTIPTYQTVRQIIEKEKENMEFTGINEEDKFFAESFRSAYLGRRLFYTAEDETKGVMLGIGPDSLKKEDEVWAVAGADVPMVLRPRGEGKWRLVGECYVHGIMRGEAVRNGSGGQNIQDKKGMKQVMDIVLV</sequence>
<dbReference type="Proteomes" id="UP000566819">
    <property type="component" value="Unassembled WGS sequence"/>
</dbReference>
<evidence type="ECO:0000313" key="4">
    <source>
        <dbReference type="Proteomes" id="UP000566819"/>
    </source>
</evidence>
<gene>
    <name evidence="3" type="ORF">G7Y89_g15091</name>
</gene>
<protein>
    <recommendedName>
        <fullName evidence="2">Heterokaryon incompatibility domain-containing protein</fullName>
    </recommendedName>
</protein>
<dbReference type="AlphaFoldDB" id="A0A8H4QTF5"/>
<dbReference type="PANTHER" id="PTHR24148">
    <property type="entry name" value="ANKYRIN REPEAT DOMAIN-CONTAINING PROTEIN 39 HOMOLOG-RELATED"/>
    <property type="match status" value="1"/>
</dbReference>
<keyword evidence="4" id="KW-1185">Reference proteome</keyword>
<dbReference type="OrthoDB" id="3548654at2759"/>
<evidence type="ECO:0000313" key="3">
    <source>
        <dbReference type="EMBL" id="KAF4617059.1"/>
    </source>
</evidence>
<evidence type="ECO:0000256" key="1">
    <source>
        <dbReference type="SAM" id="MobiDB-lite"/>
    </source>
</evidence>
<evidence type="ECO:0000259" key="2">
    <source>
        <dbReference type="Pfam" id="PF06985"/>
    </source>
</evidence>
<accession>A0A8H4QTF5</accession>
<dbReference type="PANTHER" id="PTHR24148:SF73">
    <property type="entry name" value="HET DOMAIN PROTEIN (AFU_ORTHOLOGUE AFUA_8G01020)"/>
    <property type="match status" value="1"/>
</dbReference>
<proteinExistence type="predicted"/>
<comment type="caution">
    <text evidence="3">The sequence shown here is derived from an EMBL/GenBank/DDBJ whole genome shotgun (WGS) entry which is preliminary data.</text>
</comment>
<dbReference type="EMBL" id="JAAMPI010002198">
    <property type="protein sequence ID" value="KAF4617059.1"/>
    <property type="molecule type" value="Genomic_DNA"/>
</dbReference>
<dbReference type="Pfam" id="PF26639">
    <property type="entry name" value="Het-6_barrel"/>
    <property type="match status" value="1"/>
</dbReference>
<feature type="region of interest" description="Disordered" evidence="1">
    <location>
        <begin position="1"/>
        <end position="20"/>
    </location>
</feature>